<sequence length="688" mass="79412">MRKMENSSFQEALKNCLSCLKVEESYQLARRMEKEKTNPILGYRTAGSLAERKTGDMLVEEMKKAGLVDVHKDKITVDAWEFKKAVMRYQTKTGEKKEIQLGAYQTDFKTDGFERFDLVYLKKGTAKDYENIDVKGKLVLIEINQREEWWINYPVYQAHLKGAKALIAVQSRGYAQIDDTALNAQDIAGPASAPAFSMSRADFLEIWELMQESKNENKKENSVPHLLVELDAETKVEKDQYTYNIVGKIPGRRSDSMILLSAHYDSYFEGFQDDNVAVAMIIGIAKALIQGGYQPNHTIVVCALAAEEWGISDTKYDWSTGAYRQVFEARADWPGNVIADFNFELPAHAHSTKDAIRCTYEYVDFIQKFVDKDAMSKGIYPDGMTTLYPIETWSDDFTMAISGIPSFVNDFSGGPFMENYYHSQYDNQDVYEEEIYQFHHEFYLKLLMAVDALALPPLNFATVLTESMDSLDLNVCKQTGAEGSVFLEQTKKARETAICLYEKIQSWNQNFGADGDWKRADAITKKLLAIFKKAQDYFVRLDWDDGVIFPQQAVQNNLHALKKAKTALNAGNIEETLDAFYSIDNNCYAFEFEKEVFYHFTEYIMKQESERLMWGKGRILHHENLYELVERLKNKEIDKDSLELEQRQLEEVWERQCAYYKDDIEYLIRAVTKFSEMLQETVVLFEKN</sequence>
<dbReference type="SUPFAM" id="SSF52025">
    <property type="entry name" value="PA domain"/>
    <property type="match status" value="1"/>
</dbReference>
<dbReference type="Gene3D" id="3.50.30.30">
    <property type="match status" value="1"/>
</dbReference>
<keyword evidence="4" id="KW-1185">Reference proteome</keyword>
<reference evidence="3 4" key="1">
    <citation type="submission" date="2020-08" db="EMBL/GenBank/DDBJ databases">
        <title>Genome public.</title>
        <authorList>
            <person name="Liu C."/>
            <person name="Sun Q."/>
        </authorList>
    </citation>
    <scope>NUCLEOTIDE SEQUENCE [LARGE SCALE GENOMIC DNA]</scope>
    <source>
        <strain evidence="3 4">3_YM_SP_D4_24.mj</strain>
    </source>
</reference>
<dbReference type="SUPFAM" id="SSF53187">
    <property type="entry name" value="Zn-dependent exopeptidases"/>
    <property type="match status" value="1"/>
</dbReference>
<feature type="coiled-coil region" evidence="1">
    <location>
        <begin position="625"/>
        <end position="652"/>
    </location>
</feature>
<comment type="caution">
    <text evidence="3">The sequence shown here is derived from an EMBL/GenBank/DDBJ whole genome shotgun (WGS) entry which is preliminary data.</text>
</comment>
<dbReference type="InterPro" id="IPR046450">
    <property type="entry name" value="PA_dom_sf"/>
</dbReference>
<accession>A0ABR7P9V6</accession>
<dbReference type="PANTHER" id="PTHR10404:SF46">
    <property type="entry name" value="VACUOLAR PROTEIN SORTING-ASSOCIATED PROTEIN 70"/>
    <property type="match status" value="1"/>
</dbReference>
<organism evidence="3 4">
    <name type="scientific">Blautia stercoris</name>
    <dbReference type="NCBI Taxonomy" id="871664"/>
    <lineage>
        <taxon>Bacteria</taxon>
        <taxon>Bacillati</taxon>
        <taxon>Bacillota</taxon>
        <taxon>Clostridia</taxon>
        <taxon>Lachnospirales</taxon>
        <taxon>Lachnospiraceae</taxon>
        <taxon>Blautia</taxon>
    </lineage>
</organism>
<feature type="domain" description="Peptidase M28" evidence="2">
    <location>
        <begin position="244"/>
        <end position="434"/>
    </location>
</feature>
<dbReference type="Proteomes" id="UP000661649">
    <property type="component" value="Unassembled WGS sequence"/>
</dbReference>
<evidence type="ECO:0000313" key="3">
    <source>
        <dbReference type="EMBL" id="MBC8628193.1"/>
    </source>
</evidence>
<dbReference type="EMBL" id="JACRTP010000002">
    <property type="protein sequence ID" value="MBC8628193.1"/>
    <property type="molecule type" value="Genomic_DNA"/>
</dbReference>
<keyword evidence="1" id="KW-0175">Coiled coil</keyword>
<protein>
    <submittedName>
        <fullName evidence="3">M28 family peptidase</fullName>
    </submittedName>
</protein>
<evidence type="ECO:0000313" key="4">
    <source>
        <dbReference type="Proteomes" id="UP000661649"/>
    </source>
</evidence>
<proteinExistence type="predicted"/>
<dbReference type="Gene3D" id="3.40.630.10">
    <property type="entry name" value="Zn peptidases"/>
    <property type="match status" value="1"/>
</dbReference>
<dbReference type="RefSeq" id="WP_187558450.1">
    <property type="nucleotide sequence ID" value="NZ_JACRTP010000002.1"/>
</dbReference>
<evidence type="ECO:0000256" key="1">
    <source>
        <dbReference type="SAM" id="Coils"/>
    </source>
</evidence>
<dbReference type="Pfam" id="PF04389">
    <property type="entry name" value="Peptidase_M28"/>
    <property type="match status" value="1"/>
</dbReference>
<dbReference type="InterPro" id="IPR007484">
    <property type="entry name" value="Peptidase_M28"/>
</dbReference>
<name>A0ABR7P9V6_9FIRM</name>
<dbReference type="InterPro" id="IPR039373">
    <property type="entry name" value="Peptidase_M28B"/>
</dbReference>
<evidence type="ECO:0000259" key="2">
    <source>
        <dbReference type="Pfam" id="PF04389"/>
    </source>
</evidence>
<gene>
    <name evidence="3" type="ORF">H8712_06125</name>
</gene>
<dbReference type="PANTHER" id="PTHR10404">
    <property type="entry name" value="N-ACETYLATED-ALPHA-LINKED ACIDIC DIPEPTIDASE"/>
    <property type="match status" value="1"/>
</dbReference>